<dbReference type="EMBL" id="JAPHNI010000002">
    <property type="protein sequence ID" value="KAJ8119086.1"/>
    <property type="molecule type" value="Genomic_DNA"/>
</dbReference>
<sequence>MSLAAIERLPVELLQPIFASSGYNIALVRASHVLGTRLSSEYVYHNTCDYYLTERCEDYARRSTAQSAIFASRWMTWSFFKSWITRAYESNGCLCGSSPDHGCFDAQWPPNFENATAMTFSRSHLPRLAFVRCRLPKKLLSGPWTKDKVDFLRFLLWITSMTVDWRDPETCQLTKDGRRQAFLENNLEAVELFNNNRRLGRPPTLETVCFAVTEADCSRSIIYDTLRSAYRSSSSKDSWDDPILYQWCDQRIWDNDSKGVWLRGILQVLHHAKLGSHDKSTERDVLFGKIADQAAEAYGNDFEDKLIRNELPWNKERRQIGWFYWSRHDSRKMGVHRVTREDLGDFWKHRNGHYRTMTGLCRNGREQLAPRESKVIGKRWANDLVFHLNYYPRTMSLFALNISTLILLGKHGARIQRDAPTIATKPDRDPQSHPPKQMSCTRLSRPLITTQLLQSRTYSLVSKTFPPNFFAESSMSSPAAKSPTPFPATPYKPRYEKWPYNAHDFQRQDETDDGLFYRQPRLVTHIDDPAIENLTAYYDTVLPRQGKILDMCTSWKSFYPASIKHEVQKGRVEVYGVGLNAEEMGLNGLFQGEKRWRVMNLNKAPYDPRAGWPGAELRFDAVTCVVSIDYLNHPLEVCRNLLDAINEGGTIHLAISNRCFPNKIVRRWMMLNEQSRLEFVGDYLHFSGWNNVEIVDLCARDEKGQRITDDHGRITSASAAGRLMGHLDPLWVVRARKDVSK</sequence>
<dbReference type="Proteomes" id="UP001153331">
    <property type="component" value="Unassembled WGS sequence"/>
</dbReference>
<comment type="caution">
    <text evidence="1">The sequence shown here is derived from an EMBL/GenBank/DDBJ whole genome shotgun (WGS) entry which is preliminary data.</text>
</comment>
<gene>
    <name evidence="1" type="ORF">OPT61_g46</name>
</gene>
<accession>A0ACC2IV48</accession>
<name>A0ACC2IV48_9PLEO</name>
<protein>
    <submittedName>
        <fullName evidence="1">Uncharacterized protein</fullName>
    </submittedName>
</protein>
<reference evidence="1" key="1">
    <citation type="submission" date="2022-11" db="EMBL/GenBank/DDBJ databases">
        <title>Genome Sequence of Boeremia exigua.</title>
        <authorList>
            <person name="Buettner E."/>
        </authorList>
    </citation>
    <scope>NUCLEOTIDE SEQUENCE</scope>
    <source>
        <strain evidence="1">CU02</strain>
    </source>
</reference>
<evidence type="ECO:0000313" key="2">
    <source>
        <dbReference type="Proteomes" id="UP001153331"/>
    </source>
</evidence>
<organism evidence="1 2">
    <name type="scientific">Boeremia exigua</name>
    <dbReference type="NCBI Taxonomy" id="749465"/>
    <lineage>
        <taxon>Eukaryota</taxon>
        <taxon>Fungi</taxon>
        <taxon>Dikarya</taxon>
        <taxon>Ascomycota</taxon>
        <taxon>Pezizomycotina</taxon>
        <taxon>Dothideomycetes</taxon>
        <taxon>Pleosporomycetidae</taxon>
        <taxon>Pleosporales</taxon>
        <taxon>Pleosporineae</taxon>
        <taxon>Didymellaceae</taxon>
        <taxon>Boeremia</taxon>
    </lineage>
</organism>
<evidence type="ECO:0000313" key="1">
    <source>
        <dbReference type="EMBL" id="KAJ8119086.1"/>
    </source>
</evidence>
<proteinExistence type="predicted"/>
<keyword evidence="2" id="KW-1185">Reference proteome</keyword>